<organism evidence="2">
    <name type="scientific">marine sediment metagenome</name>
    <dbReference type="NCBI Taxonomy" id="412755"/>
    <lineage>
        <taxon>unclassified sequences</taxon>
        <taxon>metagenomes</taxon>
        <taxon>ecological metagenomes</taxon>
    </lineage>
</organism>
<dbReference type="InterPro" id="IPR052892">
    <property type="entry name" value="NA-targeting_endonuclease"/>
</dbReference>
<comment type="caution">
    <text evidence="2">The sequence shown here is derived from an EMBL/GenBank/DDBJ whole genome shotgun (WGS) entry which is preliminary data.</text>
</comment>
<dbReference type="Pfam" id="PF01844">
    <property type="entry name" value="HNH"/>
    <property type="match status" value="1"/>
</dbReference>
<evidence type="ECO:0000259" key="1">
    <source>
        <dbReference type="SMART" id="SM00507"/>
    </source>
</evidence>
<dbReference type="Pfam" id="PF18780">
    <property type="entry name" value="HNH_repeat"/>
    <property type="match status" value="2"/>
</dbReference>
<dbReference type="SMART" id="SM00507">
    <property type="entry name" value="HNHc"/>
    <property type="match status" value="1"/>
</dbReference>
<dbReference type="InterPro" id="IPR041025">
    <property type="entry name" value="HNH_repeat"/>
</dbReference>
<evidence type="ECO:0000313" key="2">
    <source>
        <dbReference type="EMBL" id="KKL75626.1"/>
    </source>
</evidence>
<dbReference type="EMBL" id="LAZR01024297">
    <property type="protein sequence ID" value="KKL75626.1"/>
    <property type="molecule type" value="Genomic_DNA"/>
</dbReference>
<dbReference type="InterPro" id="IPR003615">
    <property type="entry name" value="HNH_nuc"/>
</dbReference>
<sequence>MKNEYLLDKLNEAASLFSHPISRTDLKNLRKNNVGFPSESVYESRFGSWNKAKSLAGLDLIPKHGAGTERAGRKKYKEKWLLEKLHEARVFLGRDLRRNDMKDLCKLKIGFPSSDVYENRFGSWNKALVIAGLPIWKKSRSPNNRNVTLHLRFEVLERDRFKCQYCGRTPQDGAKLVADHIVPFSKGGKTVLENLITSCFECNSGKKDSILDILAQKKKASQ</sequence>
<dbReference type="GO" id="GO:0003676">
    <property type="term" value="F:nucleic acid binding"/>
    <property type="evidence" value="ECO:0007669"/>
    <property type="project" value="InterPro"/>
</dbReference>
<gene>
    <name evidence="2" type="ORF">LCGC14_2053040</name>
</gene>
<dbReference type="PANTHER" id="PTHR33877:SF2">
    <property type="entry name" value="OS07G0170200 PROTEIN"/>
    <property type="match status" value="1"/>
</dbReference>
<dbReference type="GO" id="GO:0004519">
    <property type="term" value="F:endonuclease activity"/>
    <property type="evidence" value="ECO:0007669"/>
    <property type="project" value="InterPro"/>
</dbReference>
<dbReference type="PANTHER" id="PTHR33877">
    <property type="entry name" value="SLL1193 PROTEIN"/>
    <property type="match status" value="1"/>
</dbReference>
<reference evidence="2" key="1">
    <citation type="journal article" date="2015" name="Nature">
        <title>Complex archaea that bridge the gap between prokaryotes and eukaryotes.</title>
        <authorList>
            <person name="Spang A."/>
            <person name="Saw J.H."/>
            <person name="Jorgensen S.L."/>
            <person name="Zaremba-Niedzwiedzka K."/>
            <person name="Martijn J."/>
            <person name="Lind A.E."/>
            <person name="van Eijk R."/>
            <person name="Schleper C."/>
            <person name="Guy L."/>
            <person name="Ettema T.J."/>
        </authorList>
    </citation>
    <scope>NUCLEOTIDE SEQUENCE</scope>
</reference>
<dbReference type="GO" id="GO:0008270">
    <property type="term" value="F:zinc ion binding"/>
    <property type="evidence" value="ECO:0007669"/>
    <property type="project" value="InterPro"/>
</dbReference>
<accession>A0A0F9FAW2</accession>
<feature type="domain" description="HNH nuclease" evidence="1">
    <location>
        <begin position="150"/>
        <end position="204"/>
    </location>
</feature>
<name>A0A0F9FAW2_9ZZZZ</name>
<protein>
    <recommendedName>
        <fullName evidence="1">HNH nuclease domain-containing protein</fullName>
    </recommendedName>
</protein>
<dbReference type="InterPro" id="IPR002711">
    <property type="entry name" value="HNH"/>
</dbReference>
<proteinExistence type="predicted"/>
<dbReference type="AlphaFoldDB" id="A0A0F9FAW2"/>
<dbReference type="CDD" id="cd00085">
    <property type="entry name" value="HNHc"/>
    <property type="match status" value="1"/>
</dbReference>
<dbReference type="Gene3D" id="1.10.30.50">
    <property type="match status" value="1"/>
</dbReference>